<keyword evidence="3" id="KW-1185">Reference proteome</keyword>
<protein>
    <submittedName>
        <fullName evidence="2">Uncharacterized protein</fullName>
    </submittedName>
</protein>
<dbReference type="EMBL" id="LABZ01000005">
    <property type="protein sequence ID" value="KMO44932.1"/>
    <property type="molecule type" value="Genomic_DNA"/>
</dbReference>
<name>A0A0J6TG74_9HYPH</name>
<evidence type="ECO:0000313" key="2">
    <source>
        <dbReference type="EMBL" id="KMO44932.1"/>
    </source>
</evidence>
<accession>A0A0J6TG74</accession>
<feature type="region of interest" description="Disordered" evidence="1">
    <location>
        <begin position="1"/>
        <end position="23"/>
    </location>
</feature>
<organism evidence="2 3">
    <name type="scientific">Methylobacterium tarhaniae</name>
    <dbReference type="NCBI Taxonomy" id="1187852"/>
    <lineage>
        <taxon>Bacteria</taxon>
        <taxon>Pseudomonadati</taxon>
        <taxon>Pseudomonadota</taxon>
        <taxon>Alphaproteobacteria</taxon>
        <taxon>Hyphomicrobiales</taxon>
        <taxon>Methylobacteriaceae</taxon>
        <taxon>Methylobacterium</taxon>
    </lineage>
</organism>
<reference evidence="2 3" key="1">
    <citation type="submission" date="2015-03" db="EMBL/GenBank/DDBJ databases">
        <title>Genome sequencing of Methylobacterium tarhaniae DSM 25844.</title>
        <authorList>
            <person name="Chaudhry V."/>
            <person name="Patil P.B."/>
        </authorList>
    </citation>
    <scope>NUCLEOTIDE SEQUENCE [LARGE SCALE GENOMIC DNA]</scope>
    <source>
        <strain evidence="2 3">DSM 25844</strain>
    </source>
</reference>
<evidence type="ECO:0000256" key="1">
    <source>
        <dbReference type="SAM" id="MobiDB-lite"/>
    </source>
</evidence>
<evidence type="ECO:0000313" key="3">
    <source>
        <dbReference type="Proteomes" id="UP000036449"/>
    </source>
</evidence>
<gene>
    <name evidence="2" type="ORF">VQ03_00565</name>
</gene>
<dbReference type="PATRIC" id="fig|1187852.3.peg.5298"/>
<sequence length="90" mass="9978">MRTFVKTEAHHGRRRNGDHGREGQRAAIAEVAKSLAEKGLHIQETIPRFRTIVGTSDAALVGAFKSVDGVETVRPQATFQFPEMDEKVPH</sequence>
<dbReference type="RefSeq" id="WP_048448898.1">
    <property type="nucleotide sequence ID" value="NZ_JBNNPJ010000009.1"/>
</dbReference>
<comment type="caution">
    <text evidence="2">The sequence shown here is derived from an EMBL/GenBank/DDBJ whole genome shotgun (WGS) entry which is preliminary data.</text>
</comment>
<proteinExistence type="predicted"/>
<dbReference type="Proteomes" id="UP000036449">
    <property type="component" value="Unassembled WGS sequence"/>
</dbReference>
<dbReference type="AlphaFoldDB" id="A0A0J6TG74"/>
<dbReference type="OrthoDB" id="7998479at2"/>